<dbReference type="Gene3D" id="3.40.720.10">
    <property type="entry name" value="Alkaline Phosphatase, subunit A"/>
    <property type="match status" value="1"/>
</dbReference>
<name>A0ABS1BMC5_9SPHI</name>
<proteinExistence type="inferred from homology"/>
<dbReference type="CDD" id="cd16143">
    <property type="entry name" value="ARS_like"/>
    <property type="match status" value="1"/>
</dbReference>
<evidence type="ECO:0000259" key="3">
    <source>
        <dbReference type="Pfam" id="PF00884"/>
    </source>
</evidence>
<dbReference type="EMBL" id="JAEHFY010000019">
    <property type="protein sequence ID" value="MBK0383901.1"/>
    <property type="molecule type" value="Genomic_DNA"/>
</dbReference>
<reference evidence="4 5" key="1">
    <citation type="submission" date="2020-12" db="EMBL/GenBank/DDBJ databases">
        <title>Bacterial novel species Pedobacter sp. SD-b isolated from soil.</title>
        <authorList>
            <person name="Jung H.-Y."/>
        </authorList>
    </citation>
    <scope>NUCLEOTIDE SEQUENCE [LARGE SCALE GENOMIC DNA]</scope>
    <source>
        <strain evidence="4 5">SD-b</strain>
    </source>
</reference>
<evidence type="ECO:0000256" key="1">
    <source>
        <dbReference type="ARBA" id="ARBA00008779"/>
    </source>
</evidence>
<evidence type="ECO:0000313" key="4">
    <source>
        <dbReference type="EMBL" id="MBK0383901.1"/>
    </source>
</evidence>
<sequence>MSVFIKLKSGLLSVPIALFTMSFILNSCKQTQPVRKNPNIIIIYADDLGYGDLSCYGAKAFSTPNIDSLANHGIRFTDAHCSASTCTPSRFALLTGSYAFRNNAAILPGDAPLIINPKKETIASMLKKAGYATGVIGKWHLGLGNGKPDWNNSISPGPLEIGFDYSFLIPATPDRVPTVFVENHHVVNLDKQDPIAINYDKRIGNDHIGLEHPEMLKMQADSQHSGTIVDGISRIGFMKGGHKAYWKDEDFNTVLNEKAKAFISENKKQPFFLYYALPNIHVPRVANAKFAGLSGLGPRGDEILEMDWMVGELMGTLKNLGIEDNTLVIFSSDNGPILDDGYADKAVQLLGNHKPAGMYKGGKYSAYEGGTRVPTITFWPNRIKPAESDALFSQVDFYASLASLVGNKEDIAPGTAPDSEDMLKVMIGKSKTGRKQLVEEAFTMSLRSGDWKYIAPFKGETPSWLKNKAVPTGLQASPQLYNLLDDPTESHNLAEQYPNNLEKLSKSLRDIMKQKENLANK</sequence>
<dbReference type="InterPro" id="IPR000917">
    <property type="entry name" value="Sulfatase_N"/>
</dbReference>
<dbReference type="SUPFAM" id="SSF53649">
    <property type="entry name" value="Alkaline phosphatase-like"/>
    <property type="match status" value="1"/>
</dbReference>
<comment type="similarity">
    <text evidence="1">Belongs to the sulfatase family.</text>
</comment>
<keyword evidence="5" id="KW-1185">Reference proteome</keyword>
<dbReference type="InterPro" id="IPR017850">
    <property type="entry name" value="Alkaline_phosphatase_core_sf"/>
</dbReference>
<feature type="domain" description="Sulfatase N-terminal" evidence="3">
    <location>
        <begin position="38"/>
        <end position="406"/>
    </location>
</feature>
<dbReference type="Proteomes" id="UP000660024">
    <property type="component" value="Unassembled WGS sequence"/>
</dbReference>
<dbReference type="InterPro" id="IPR024607">
    <property type="entry name" value="Sulfatase_CS"/>
</dbReference>
<dbReference type="PANTHER" id="PTHR43751">
    <property type="entry name" value="SULFATASE"/>
    <property type="match status" value="1"/>
</dbReference>
<dbReference type="RefSeq" id="WP_200587132.1">
    <property type="nucleotide sequence ID" value="NZ_JAEHFY010000019.1"/>
</dbReference>
<accession>A0ABS1BMC5</accession>
<dbReference type="Pfam" id="PF00884">
    <property type="entry name" value="Sulfatase"/>
    <property type="match status" value="1"/>
</dbReference>
<dbReference type="InterPro" id="IPR052701">
    <property type="entry name" value="GAG_Ulvan_Degrading_Sulfatases"/>
</dbReference>
<evidence type="ECO:0000313" key="5">
    <source>
        <dbReference type="Proteomes" id="UP000660024"/>
    </source>
</evidence>
<organism evidence="4 5">
    <name type="scientific">Pedobacter segetis</name>
    <dbReference type="NCBI Taxonomy" id="2793069"/>
    <lineage>
        <taxon>Bacteria</taxon>
        <taxon>Pseudomonadati</taxon>
        <taxon>Bacteroidota</taxon>
        <taxon>Sphingobacteriia</taxon>
        <taxon>Sphingobacteriales</taxon>
        <taxon>Sphingobacteriaceae</taxon>
        <taxon>Pedobacter</taxon>
    </lineage>
</organism>
<comment type="caution">
    <text evidence="4">The sequence shown here is derived from an EMBL/GenBank/DDBJ whole genome shotgun (WGS) entry which is preliminary data.</text>
</comment>
<dbReference type="PROSITE" id="PS00523">
    <property type="entry name" value="SULFATASE_1"/>
    <property type="match status" value="1"/>
</dbReference>
<dbReference type="PANTHER" id="PTHR43751:SF6">
    <property type="entry name" value="N-ACETYLGALACTOSAMINE-6-O-SULFATASE"/>
    <property type="match status" value="1"/>
</dbReference>
<dbReference type="PROSITE" id="PS00149">
    <property type="entry name" value="SULFATASE_2"/>
    <property type="match status" value="1"/>
</dbReference>
<gene>
    <name evidence="4" type="ORF">I5M32_13110</name>
</gene>
<evidence type="ECO:0000256" key="2">
    <source>
        <dbReference type="ARBA" id="ARBA00022801"/>
    </source>
</evidence>
<keyword evidence="2" id="KW-0378">Hydrolase</keyword>
<protein>
    <submittedName>
        <fullName evidence="4">Arylsulfatase</fullName>
    </submittedName>
</protein>
<dbReference type="Gene3D" id="3.30.1120.10">
    <property type="match status" value="1"/>
</dbReference>